<evidence type="ECO:0000256" key="8">
    <source>
        <dbReference type="PIRSR" id="PIRSR000388-1"/>
    </source>
</evidence>
<evidence type="ECO:0000256" key="6">
    <source>
        <dbReference type="ARBA" id="ARBA00056497"/>
    </source>
</evidence>
<evidence type="ECO:0000256" key="4">
    <source>
        <dbReference type="ARBA" id="ARBA00022655"/>
    </source>
</evidence>
<dbReference type="PANTHER" id="PTHR20881:SF0">
    <property type="entry name" value="3-METHYL-2-OXOBUTANOATE HYDROXYMETHYLTRANSFERASE"/>
    <property type="match status" value="1"/>
</dbReference>
<dbReference type="PANTHER" id="PTHR20881">
    <property type="entry name" value="3-METHYL-2-OXOBUTANOATE HYDROXYMETHYLTRANSFERASE"/>
    <property type="match status" value="1"/>
</dbReference>
<dbReference type="Pfam" id="PF02548">
    <property type="entry name" value="Pantoate_transf"/>
    <property type="match status" value="1"/>
</dbReference>
<protein>
    <recommendedName>
        <fullName evidence="7">3-methyl-2-oxobutanoate hydroxymethyltransferase</fullName>
        <ecNumber evidence="7">2.1.2.11</ecNumber>
    </recommendedName>
    <alternativeName>
        <fullName evidence="7">Ketopantoate hydroxymethyltransferase</fullName>
        <shortName evidence="7">KPHMT</shortName>
    </alternativeName>
</protein>
<evidence type="ECO:0000256" key="1">
    <source>
        <dbReference type="ARBA" id="ARBA00005033"/>
    </source>
</evidence>
<name>A0A916RVG8_9BACT</name>
<feature type="binding site" evidence="7 10">
    <location>
        <position position="144"/>
    </location>
    <ligand>
        <name>Mg(2+)</name>
        <dbReference type="ChEBI" id="CHEBI:18420"/>
    </ligand>
</feature>
<dbReference type="EC" id="2.1.2.11" evidence="7"/>
<evidence type="ECO:0000256" key="3">
    <source>
        <dbReference type="ARBA" id="ARBA00011424"/>
    </source>
</evidence>
<keyword evidence="4 7" id="KW-0566">Pantothenate biosynthesis</keyword>
<feature type="binding site" evidence="7 9">
    <location>
        <begin position="73"/>
        <end position="74"/>
    </location>
    <ligand>
        <name>3-methyl-2-oxobutanoate</name>
        <dbReference type="ChEBI" id="CHEBI:11851"/>
    </ligand>
</feature>
<dbReference type="AlphaFoldDB" id="A0A916RVG8"/>
<feature type="region of interest" description="Disordered" evidence="11">
    <location>
        <begin position="1"/>
        <end position="24"/>
    </location>
</feature>
<comment type="similarity">
    <text evidence="2 7">Belongs to the PanB family.</text>
</comment>
<keyword evidence="7" id="KW-0963">Cytoplasm</keyword>
<dbReference type="NCBIfam" id="TIGR00222">
    <property type="entry name" value="panB"/>
    <property type="match status" value="1"/>
</dbReference>
<comment type="catalytic activity">
    <reaction evidence="7">
        <text>(6R)-5,10-methylene-5,6,7,8-tetrahydrofolate + 3-methyl-2-oxobutanoate + H2O = 2-dehydropantoate + (6S)-5,6,7,8-tetrahydrofolate</text>
        <dbReference type="Rhea" id="RHEA:11824"/>
        <dbReference type="ChEBI" id="CHEBI:11561"/>
        <dbReference type="ChEBI" id="CHEBI:11851"/>
        <dbReference type="ChEBI" id="CHEBI:15377"/>
        <dbReference type="ChEBI" id="CHEBI:15636"/>
        <dbReference type="ChEBI" id="CHEBI:57453"/>
        <dbReference type="EC" id="2.1.2.11"/>
    </reaction>
</comment>
<keyword evidence="13" id="KW-1185">Reference proteome</keyword>
<dbReference type="RefSeq" id="WP_188759432.1">
    <property type="nucleotide sequence ID" value="NZ_BMJB01000001.1"/>
</dbReference>
<keyword evidence="7 10" id="KW-0479">Metal-binding</keyword>
<proteinExistence type="inferred from homology"/>
<accession>A0A916RVG8</accession>
<dbReference type="Gene3D" id="3.20.20.60">
    <property type="entry name" value="Phosphoenolpyruvate-binding domains"/>
    <property type="match status" value="1"/>
</dbReference>
<sequence>MSLTTFRTAPAGAGSESVARETRTTEIPLSKVTVPSLLEKKARRQPIVSLTAYDYASARLLDEAGLDIVLVGDSLAMVMQGYENTLAITMDEMLVYTRGVRRAVRHALVVADMPFGSYQADEQTGVANAIRFVKEAGAEAVKLEGGRERAALVRRLTAAEIPVMGHIGLTPQSVHRMGGYKVQGKTTAAMEELRTDALALEDAGCFSIVLEGVPRELARLVTEELHIPTIGIGAGPDCDGQILVLHDMMTMTFSEPAKFVRRYADVADVMRTALADYKRDVEARTFPSDEESYHLPRETRKSLEVMTGLAG</sequence>
<dbReference type="NCBIfam" id="NF001452">
    <property type="entry name" value="PRK00311.1"/>
    <property type="match status" value="1"/>
</dbReference>
<keyword evidence="7 10" id="KW-0460">Magnesium</keyword>
<evidence type="ECO:0000256" key="10">
    <source>
        <dbReference type="PIRSR" id="PIRSR000388-3"/>
    </source>
</evidence>
<feature type="binding site" evidence="7 9">
    <location>
        <position position="142"/>
    </location>
    <ligand>
        <name>3-methyl-2-oxobutanoate</name>
        <dbReference type="ChEBI" id="CHEBI:11851"/>
    </ligand>
</feature>
<evidence type="ECO:0000256" key="2">
    <source>
        <dbReference type="ARBA" id="ARBA00008676"/>
    </source>
</evidence>
<reference evidence="12" key="1">
    <citation type="journal article" date="2014" name="Int. J. Syst. Evol. Microbiol.">
        <title>Complete genome sequence of Corynebacterium casei LMG S-19264T (=DSM 44701T), isolated from a smear-ripened cheese.</title>
        <authorList>
            <consortium name="US DOE Joint Genome Institute (JGI-PGF)"/>
            <person name="Walter F."/>
            <person name="Albersmeier A."/>
            <person name="Kalinowski J."/>
            <person name="Ruckert C."/>
        </authorList>
    </citation>
    <scope>NUCLEOTIDE SEQUENCE</scope>
    <source>
        <strain evidence="12">CGMCC 1.15447</strain>
    </source>
</reference>
<comment type="cofactor">
    <cofactor evidence="7 10">
        <name>Mg(2+)</name>
        <dbReference type="ChEBI" id="CHEBI:18420"/>
    </cofactor>
    <text evidence="7 10">Binds 1 Mg(2+) ion per subunit.</text>
</comment>
<dbReference type="SUPFAM" id="SSF51621">
    <property type="entry name" value="Phosphoenolpyruvate/pyruvate domain"/>
    <property type="match status" value="1"/>
</dbReference>
<dbReference type="Proteomes" id="UP000648801">
    <property type="component" value="Unassembled WGS sequence"/>
</dbReference>
<dbReference type="InterPro" id="IPR003700">
    <property type="entry name" value="Pantoate_hydroxy_MeTrfase"/>
</dbReference>
<evidence type="ECO:0000313" key="13">
    <source>
        <dbReference type="Proteomes" id="UP000648801"/>
    </source>
</evidence>
<dbReference type="GO" id="GO:0003864">
    <property type="term" value="F:3-methyl-2-oxobutanoate hydroxymethyltransferase activity"/>
    <property type="evidence" value="ECO:0007669"/>
    <property type="project" value="UniProtKB-UniRule"/>
</dbReference>
<evidence type="ECO:0000256" key="11">
    <source>
        <dbReference type="SAM" id="MobiDB-lite"/>
    </source>
</evidence>
<gene>
    <name evidence="7 12" type="primary">panB</name>
    <name evidence="12" type="ORF">GCM10011507_23430</name>
</gene>
<dbReference type="FunFam" id="3.20.20.60:FF:000003">
    <property type="entry name" value="3-methyl-2-oxobutanoate hydroxymethyltransferase"/>
    <property type="match status" value="1"/>
</dbReference>
<keyword evidence="5 7" id="KW-0808">Transferase</keyword>
<dbReference type="EMBL" id="BMJB01000001">
    <property type="protein sequence ID" value="GGA71127.1"/>
    <property type="molecule type" value="Genomic_DNA"/>
</dbReference>
<dbReference type="CDD" id="cd06557">
    <property type="entry name" value="KPHMT-like"/>
    <property type="match status" value="1"/>
</dbReference>
<evidence type="ECO:0000313" key="12">
    <source>
        <dbReference type="EMBL" id="GGA71127.1"/>
    </source>
</evidence>
<organism evidence="12 13">
    <name type="scientific">Edaphobacter acidisoli</name>
    <dbReference type="NCBI Taxonomy" id="2040573"/>
    <lineage>
        <taxon>Bacteria</taxon>
        <taxon>Pseudomonadati</taxon>
        <taxon>Acidobacteriota</taxon>
        <taxon>Terriglobia</taxon>
        <taxon>Terriglobales</taxon>
        <taxon>Acidobacteriaceae</taxon>
        <taxon>Edaphobacter</taxon>
    </lineage>
</organism>
<dbReference type="HAMAP" id="MF_00156">
    <property type="entry name" value="PanB"/>
    <property type="match status" value="1"/>
</dbReference>
<dbReference type="GO" id="GO:0015940">
    <property type="term" value="P:pantothenate biosynthetic process"/>
    <property type="evidence" value="ECO:0007669"/>
    <property type="project" value="UniProtKB-UniRule"/>
</dbReference>
<comment type="caution">
    <text evidence="12">The sequence shown here is derived from an EMBL/GenBank/DDBJ whole genome shotgun (WGS) entry which is preliminary data.</text>
</comment>
<comment type="subunit">
    <text evidence="3 7">Homodecamer; pentamer of dimers.</text>
</comment>
<feature type="binding site" evidence="7 10">
    <location>
        <position position="112"/>
    </location>
    <ligand>
        <name>Mg(2+)</name>
        <dbReference type="ChEBI" id="CHEBI:18420"/>
    </ligand>
</feature>
<feature type="binding site" evidence="7 9">
    <location>
        <position position="112"/>
    </location>
    <ligand>
        <name>3-methyl-2-oxobutanoate</name>
        <dbReference type="ChEBI" id="CHEBI:11851"/>
    </ligand>
</feature>
<comment type="pathway">
    <text evidence="1 7">Cofactor biosynthesis; (R)-pantothenate biosynthesis; (R)-pantoate from 3-methyl-2-oxobutanoate: step 1/2.</text>
</comment>
<dbReference type="GO" id="GO:0005737">
    <property type="term" value="C:cytoplasm"/>
    <property type="evidence" value="ECO:0007669"/>
    <property type="project" value="UniProtKB-SubCell"/>
</dbReference>
<comment type="subcellular location">
    <subcellularLocation>
        <location evidence="7">Cytoplasm</location>
    </subcellularLocation>
</comment>
<dbReference type="InterPro" id="IPR040442">
    <property type="entry name" value="Pyrv_kinase-like_dom_sf"/>
</dbReference>
<comment type="function">
    <text evidence="6 7">Catalyzes the reversible reaction in which hydroxymethyl group from 5,10-methylenetetrahydrofolate is transferred onto alpha-ketoisovalerate to form ketopantoate.</text>
</comment>
<evidence type="ECO:0000256" key="7">
    <source>
        <dbReference type="HAMAP-Rule" id="MF_00156"/>
    </source>
</evidence>
<reference evidence="12" key="2">
    <citation type="submission" date="2020-09" db="EMBL/GenBank/DDBJ databases">
        <authorList>
            <person name="Sun Q."/>
            <person name="Zhou Y."/>
        </authorList>
    </citation>
    <scope>NUCLEOTIDE SEQUENCE</scope>
    <source>
        <strain evidence="12">CGMCC 1.15447</strain>
    </source>
</reference>
<evidence type="ECO:0000256" key="9">
    <source>
        <dbReference type="PIRSR" id="PIRSR000388-2"/>
    </source>
</evidence>
<dbReference type="InterPro" id="IPR015813">
    <property type="entry name" value="Pyrv/PenolPyrv_kinase-like_dom"/>
</dbReference>
<feature type="binding site" evidence="7 10">
    <location>
        <position position="73"/>
    </location>
    <ligand>
        <name>Mg(2+)</name>
        <dbReference type="ChEBI" id="CHEBI:18420"/>
    </ligand>
</feature>
<dbReference type="PIRSF" id="PIRSF000388">
    <property type="entry name" value="Pantoate_hydroxy_MeTrfase"/>
    <property type="match status" value="1"/>
</dbReference>
<feature type="active site" description="Proton acceptor" evidence="7 8">
    <location>
        <position position="211"/>
    </location>
</feature>
<evidence type="ECO:0000256" key="5">
    <source>
        <dbReference type="ARBA" id="ARBA00022679"/>
    </source>
</evidence>
<dbReference type="GO" id="GO:0000287">
    <property type="term" value="F:magnesium ion binding"/>
    <property type="evidence" value="ECO:0007669"/>
    <property type="project" value="TreeGrafter"/>
</dbReference>